<evidence type="ECO:0000313" key="1">
    <source>
        <dbReference type="EMBL" id="KAK9752952.1"/>
    </source>
</evidence>
<reference evidence="1 2" key="1">
    <citation type="journal article" date="2024" name="BMC Genomics">
        <title>De novo assembly and annotation of Popillia japonica's genome with initial clues to its potential as an invasive pest.</title>
        <authorList>
            <person name="Cucini C."/>
            <person name="Boschi S."/>
            <person name="Funari R."/>
            <person name="Cardaioli E."/>
            <person name="Iannotti N."/>
            <person name="Marturano G."/>
            <person name="Paoli F."/>
            <person name="Bruttini M."/>
            <person name="Carapelli A."/>
            <person name="Frati F."/>
            <person name="Nardi F."/>
        </authorList>
    </citation>
    <scope>NUCLEOTIDE SEQUENCE [LARGE SCALE GENOMIC DNA]</scope>
    <source>
        <strain evidence="1">DMR45628</strain>
    </source>
</reference>
<keyword evidence="2" id="KW-1185">Reference proteome</keyword>
<proteinExistence type="predicted"/>
<gene>
    <name evidence="1" type="ORF">QE152_g3746</name>
</gene>
<dbReference type="Proteomes" id="UP001458880">
    <property type="component" value="Unassembled WGS sequence"/>
</dbReference>
<organism evidence="1 2">
    <name type="scientific">Popillia japonica</name>
    <name type="common">Japanese beetle</name>
    <dbReference type="NCBI Taxonomy" id="7064"/>
    <lineage>
        <taxon>Eukaryota</taxon>
        <taxon>Metazoa</taxon>
        <taxon>Ecdysozoa</taxon>
        <taxon>Arthropoda</taxon>
        <taxon>Hexapoda</taxon>
        <taxon>Insecta</taxon>
        <taxon>Pterygota</taxon>
        <taxon>Neoptera</taxon>
        <taxon>Endopterygota</taxon>
        <taxon>Coleoptera</taxon>
        <taxon>Polyphaga</taxon>
        <taxon>Scarabaeiformia</taxon>
        <taxon>Scarabaeidae</taxon>
        <taxon>Rutelinae</taxon>
        <taxon>Popillia</taxon>
    </lineage>
</organism>
<dbReference type="AlphaFoldDB" id="A0AAW1N4N1"/>
<name>A0AAW1N4N1_POPJA</name>
<protein>
    <submittedName>
        <fullName evidence="1">Uncharacterized protein</fullName>
    </submittedName>
</protein>
<sequence length="351" mass="41200">MSQLTKDSKLYELHTIALRHQLKIRNNEKRLEILCLDDNPDYVRECENLEPYSSSNIIVMFVKISKANDFYCKYLYALYFMDKNYVYIRILKDSTKLYHPFLKLCTFFAYCKRIWKTIQEDFIKFQADTLIFTIWNPLESDIVGFSLYKNDSLNSFPLKIIYNNESSNIITDIHEVIGYISEDYLQLQNDSNFRIMMLFPYYSKNIDEAFNGVKNIIGFASAEYCDRDFIVVVKTYFGSVDKWMDVGTFSIPNNDTLYPTCLLERISYFGWNTSSNNLYKSADSVSYCMPATVHVNSTVFDFDFAPVSNTEVYPKTLCIDNDFFMMSAVCLQNGTFQLNKEKRFVLITIFL</sequence>
<accession>A0AAW1N4N1</accession>
<dbReference type="EMBL" id="JASPKY010000016">
    <property type="protein sequence ID" value="KAK9752952.1"/>
    <property type="molecule type" value="Genomic_DNA"/>
</dbReference>
<evidence type="ECO:0000313" key="2">
    <source>
        <dbReference type="Proteomes" id="UP001458880"/>
    </source>
</evidence>
<comment type="caution">
    <text evidence="1">The sequence shown here is derived from an EMBL/GenBank/DDBJ whole genome shotgun (WGS) entry which is preliminary data.</text>
</comment>